<keyword evidence="3" id="KW-1185">Reference proteome</keyword>
<feature type="region of interest" description="Disordered" evidence="1">
    <location>
        <begin position="1"/>
        <end position="28"/>
    </location>
</feature>
<reference evidence="2" key="2">
    <citation type="submission" date="2020-09" db="EMBL/GenBank/DDBJ databases">
        <authorList>
            <person name="Sun Q."/>
            <person name="Zhou Y."/>
        </authorList>
    </citation>
    <scope>NUCLEOTIDE SEQUENCE</scope>
    <source>
        <strain evidence="2">CGMCC 1.14988</strain>
    </source>
</reference>
<protein>
    <recommendedName>
        <fullName evidence="4">Succinylglutamate desuccinylase</fullName>
    </recommendedName>
</protein>
<dbReference type="Proteomes" id="UP000650511">
    <property type="component" value="Unassembled WGS sequence"/>
</dbReference>
<dbReference type="SUPFAM" id="SSF53187">
    <property type="entry name" value="Zn-dependent exopeptidases"/>
    <property type="match status" value="1"/>
</dbReference>
<accession>A0A8J3AAI0</accession>
<organism evidence="2 3">
    <name type="scientific">Egicoccus halophilus</name>
    <dbReference type="NCBI Taxonomy" id="1670830"/>
    <lineage>
        <taxon>Bacteria</taxon>
        <taxon>Bacillati</taxon>
        <taxon>Actinomycetota</taxon>
        <taxon>Nitriliruptoria</taxon>
        <taxon>Egicoccales</taxon>
        <taxon>Egicoccaceae</taxon>
        <taxon>Egicoccus</taxon>
    </lineage>
</organism>
<evidence type="ECO:0000256" key="1">
    <source>
        <dbReference type="SAM" id="MobiDB-lite"/>
    </source>
</evidence>
<evidence type="ECO:0000313" key="3">
    <source>
        <dbReference type="Proteomes" id="UP000650511"/>
    </source>
</evidence>
<dbReference type="EMBL" id="BMHA01000013">
    <property type="protein sequence ID" value="GGI08787.1"/>
    <property type="molecule type" value="Genomic_DNA"/>
</dbReference>
<evidence type="ECO:0008006" key="4">
    <source>
        <dbReference type="Google" id="ProtNLM"/>
    </source>
</evidence>
<name>A0A8J3AAI0_9ACTN</name>
<proteinExistence type="predicted"/>
<reference evidence="2" key="1">
    <citation type="journal article" date="2014" name="Int. J. Syst. Evol. Microbiol.">
        <title>Complete genome sequence of Corynebacterium casei LMG S-19264T (=DSM 44701T), isolated from a smear-ripened cheese.</title>
        <authorList>
            <consortium name="US DOE Joint Genome Institute (JGI-PGF)"/>
            <person name="Walter F."/>
            <person name="Albersmeier A."/>
            <person name="Kalinowski J."/>
            <person name="Ruckert C."/>
        </authorList>
    </citation>
    <scope>NUCLEOTIDE SEQUENCE</scope>
    <source>
        <strain evidence="2">CGMCC 1.14988</strain>
    </source>
</reference>
<dbReference type="Gene3D" id="3.40.630.10">
    <property type="entry name" value="Zn peptidases"/>
    <property type="match status" value="1"/>
</dbReference>
<evidence type="ECO:0000313" key="2">
    <source>
        <dbReference type="EMBL" id="GGI08787.1"/>
    </source>
</evidence>
<gene>
    <name evidence="2" type="ORF">GCM10011354_30830</name>
</gene>
<comment type="caution">
    <text evidence="2">The sequence shown here is derived from an EMBL/GenBank/DDBJ whole genome shotgun (WGS) entry which is preliminary data.</text>
</comment>
<sequence>MATVAVRPPQREPVRAVHRTPAAGSGRGSLGCRAVDPAFRFLSDDVPDELLALGDRALLRELARPTLVRVPGTGAQPPRAVVTLLHGDESTGPQAMLRVLRHRRRVAAAPLPFDLYVVFGNVEAALHGPGFAHRFLDDQEDFNRVWGLPATTPQRRAAAGILAELRAAGLESVVDVHNNTGDNPFYAIVTRLTPETLNLATLFTTTLLRWDLQAATLMEALHDDCATIAVECGLPGRPESLAFAVDALRRYLGEGPLPTDRVVRDLDLLGELRKVTVRPDVRFRFGGDLAPDTDLVLEADADVHNFVAVDAGHVLGRTRDGAPLPVCARAADGRDVTDEHFAVVEGRLVVTRPSTPVMMTRTVEATRKDCLFYLASALPPPVV</sequence>
<dbReference type="AlphaFoldDB" id="A0A8J3AAI0"/>